<reference evidence="2" key="1">
    <citation type="journal article" date="2012" name="PLoS ONE">
        <title>Gene sets for utilization of primary and secondary nutrition supplies in the distal gut of endangered iberian lynx.</title>
        <authorList>
            <person name="Alcaide M."/>
            <person name="Messina E."/>
            <person name="Richter M."/>
            <person name="Bargiela R."/>
            <person name="Peplies J."/>
            <person name="Huws S.A."/>
            <person name="Newbold C.J."/>
            <person name="Golyshin P.N."/>
            <person name="Simon M.A."/>
            <person name="Lopez G."/>
            <person name="Yakimov M.M."/>
            <person name="Ferrer M."/>
        </authorList>
    </citation>
    <scope>NUCLEOTIDE SEQUENCE</scope>
</reference>
<gene>
    <name evidence="2" type="ORF">EVA_07227</name>
</gene>
<protein>
    <recommendedName>
        <fullName evidence="3">DUF4956 domain-containing protein</fullName>
    </recommendedName>
</protein>
<feature type="non-terminal residue" evidence="2">
    <location>
        <position position="172"/>
    </location>
</feature>
<organism evidence="2">
    <name type="scientific">gut metagenome</name>
    <dbReference type="NCBI Taxonomy" id="749906"/>
    <lineage>
        <taxon>unclassified sequences</taxon>
        <taxon>metagenomes</taxon>
        <taxon>organismal metagenomes</taxon>
    </lineage>
</organism>
<keyword evidence="1" id="KW-0812">Transmembrane</keyword>
<comment type="caution">
    <text evidence="2">The sequence shown here is derived from an EMBL/GenBank/DDBJ whole genome shotgun (WGS) entry which is preliminary data.</text>
</comment>
<feature type="transmembrane region" description="Helical" evidence="1">
    <location>
        <begin position="56"/>
        <end position="84"/>
    </location>
</feature>
<proteinExistence type="predicted"/>
<evidence type="ECO:0000313" key="2">
    <source>
        <dbReference type="EMBL" id="EJX04664.1"/>
    </source>
</evidence>
<dbReference type="AlphaFoldDB" id="J9GCR6"/>
<accession>J9GCR6</accession>
<dbReference type="Pfam" id="PF16316">
    <property type="entry name" value="DUF4956"/>
    <property type="match status" value="1"/>
</dbReference>
<keyword evidence="1" id="KW-0472">Membrane</keyword>
<feature type="transmembrane region" description="Helical" evidence="1">
    <location>
        <begin position="104"/>
        <end position="130"/>
    </location>
</feature>
<evidence type="ECO:0008006" key="3">
    <source>
        <dbReference type="Google" id="ProtNLM"/>
    </source>
</evidence>
<dbReference type="EMBL" id="AMCI01001735">
    <property type="protein sequence ID" value="EJX04664.1"/>
    <property type="molecule type" value="Genomic_DNA"/>
</dbReference>
<sequence>MNKFNNAMNELLGNVLPQPNTMDILVSLVIAIFFSFILWATYRLSNTEATYQPRFATTLVALALLSTVLMDLIQSNLALSLGMLGSLSIVRFRTNIKDPRDIGYIFWSMAVGLAASTGCYFIGGIGSLALGAFMIATKKSATVANEMMLVIRGSSTNMDAINALVQQTCARS</sequence>
<keyword evidence="1" id="KW-1133">Transmembrane helix</keyword>
<name>J9GCR6_9ZZZZ</name>
<evidence type="ECO:0000256" key="1">
    <source>
        <dbReference type="SAM" id="Phobius"/>
    </source>
</evidence>
<feature type="transmembrane region" description="Helical" evidence="1">
    <location>
        <begin position="24"/>
        <end position="44"/>
    </location>
</feature>
<dbReference type="InterPro" id="IPR032531">
    <property type="entry name" value="DUF4956"/>
</dbReference>